<comment type="caution">
    <text evidence="1">The sequence shown here is derived from an EMBL/GenBank/DDBJ whole genome shotgun (WGS) entry which is preliminary data.</text>
</comment>
<name>A0A9P9JCS6_9HYPO</name>
<dbReference type="EMBL" id="JAGMUV010000004">
    <property type="protein sequence ID" value="KAH7161709.1"/>
    <property type="molecule type" value="Genomic_DNA"/>
</dbReference>
<dbReference type="Proteomes" id="UP000738349">
    <property type="component" value="Unassembled WGS sequence"/>
</dbReference>
<dbReference type="PANTHER" id="PTHR33112:SF9">
    <property type="entry name" value="HETEROKARYON INCOMPATIBILITY DOMAIN-CONTAINING PROTEIN"/>
    <property type="match status" value="1"/>
</dbReference>
<organism evidence="1 2">
    <name type="scientific">Dactylonectria macrodidyma</name>
    <dbReference type="NCBI Taxonomy" id="307937"/>
    <lineage>
        <taxon>Eukaryota</taxon>
        <taxon>Fungi</taxon>
        <taxon>Dikarya</taxon>
        <taxon>Ascomycota</taxon>
        <taxon>Pezizomycotina</taxon>
        <taxon>Sordariomycetes</taxon>
        <taxon>Hypocreomycetidae</taxon>
        <taxon>Hypocreales</taxon>
        <taxon>Nectriaceae</taxon>
        <taxon>Dactylonectria</taxon>
    </lineage>
</organism>
<evidence type="ECO:0000313" key="2">
    <source>
        <dbReference type="Proteomes" id="UP000738349"/>
    </source>
</evidence>
<reference evidence="1" key="1">
    <citation type="journal article" date="2021" name="Nat. Commun.">
        <title>Genetic determinants of endophytism in the Arabidopsis root mycobiome.</title>
        <authorList>
            <person name="Mesny F."/>
            <person name="Miyauchi S."/>
            <person name="Thiergart T."/>
            <person name="Pickel B."/>
            <person name="Atanasova L."/>
            <person name="Karlsson M."/>
            <person name="Huettel B."/>
            <person name="Barry K.W."/>
            <person name="Haridas S."/>
            <person name="Chen C."/>
            <person name="Bauer D."/>
            <person name="Andreopoulos W."/>
            <person name="Pangilinan J."/>
            <person name="LaButti K."/>
            <person name="Riley R."/>
            <person name="Lipzen A."/>
            <person name="Clum A."/>
            <person name="Drula E."/>
            <person name="Henrissat B."/>
            <person name="Kohler A."/>
            <person name="Grigoriev I.V."/>
            <person name="Martin F.M."/>
            <person name="Hacquard S."/>
        </authorList>
    </citation>
    <scope>NUCLEOTIDE SEQUENCE</scope>
    <source>
        <strain evidence="1">MPI-CAGE-AT-0147</strain>
    </source>
</reference>
<dbReference type="OrthoDB" id="5083539at2759"/>
<protein>
    <submittedName>
        <fullName evidence="1">Uncharacterized protein</fullName>
    </submittedName>
</protein>
<evidence type="ECO:0000313" key="1">
    <source>
        <dbReference type="EMBL" id="KAH7161709.1"/>
    </source>
</evidence>
<keyword evidence="2" id="KW-1185">Reference proteome</keyword>
<dbReference type="PANTHER" id="PTHR33112">
    <property type="entry name" value="DOMAIN PROTEIN, PUTATIVE-RELATED"/>
    <property type="match status" value="1"/>
</dbReference>
<dbReference type="AlphaFoldDB" id="A0A9P9JCS6"/>
<accession>A0A9P9JCS6</accession>
<gene>
    <name evidence="1" type="ORF">EDB81DRAFT_925331</name>
</gene>
<proteinExistence type="predicted"/>
<sequence>MVMYYTDLNLTRSSDRLPAHSGIAQDVAPYMSDEIEYSAGLWTSNSSWVTASQLPWFTEKPMNRPSGRKAPTWPWASIDSPILDTRGRILSLSNRFRFLAQYLPPVEIVPDGVSRFGPISHGVIRLRGALLPATITLYDQSDTWWGIQQVLEIRECFGKLGVFSYRLDTLDADLEGPLFGVPVLDVTEEDGEFKRLDGLILRPVDKINGRYQRIDVFWTDEVVFQEQLRRPYTCEEIAEVKDS</sequence>